<evidence type="ECO:0000256" key="2">
    <source>
        <dbReference type="ARBA" id="ARBA00009230"/>
    </source>
</evidence>
<feature type="non-terminal residue" evidence="8">
    <location>
        <position position="1"/>
    </location>
</feature>
<dbReference type="PANTHER" id="PTHR13343:SF17">
    <property type="entry name" value="CELLULAR REPRESSOR OF E1A-STIMULATED GENES, ISOFORM A"/>
    <property type="match status" value="1"/>
</dbReference>
<dbReference type="Gene3D" id="2.30.110.10">
    <property type="entry name" value="Electron Transport, Fmn-binding Protein, Chain A"/>
    <property type="match status" value="1"/>
</dbReference>
<feature type="transmembrane region" description="Helical" evidence="6">
    <location>
        <begin position="33"/>
        <end position="54"/>
    </location>
</feature>
<name>A0A195F8M7_9HYME</name>
<protein>
    <submittedName>
        <fullName evidence="8">Protein CREG1</fullName>
    </submittedName>
</protein>
<evidence type="ECO:0000313" key="9">
    <source>
        <dbReference type="Proteomes" id="UP000078541"/>
    </source>
</evidence>
<evidence type="ECO:0000313" key="8">
    <source>
        <dbReference type="EMBL" id="KYN36798.1"/>
    </source>
</evidence>
<evidence type="ECO:0000256" key="4">
    <source>
        <dbReference type="ARBA" id="ARBA00022729"/>
    </source>
</evidence>
<keyword evidence="5" id="KW-0325">Glycoprotein</keyword>
<comment type="subcellular location">
    <subcellularLocation>
        <location evidence="1">Secreted</location>
    </subcellularLocation>
</comment>
<feature type="domain" description="CREG-like beta-barrel" evidence="7">
    <location>
        <begin position="117"/>
        <end position="277"/>
    </location>
</feature>
<dbReference type="FunFam" id="2.30.110.10:FF:000004">
    <property type="entry name" value="Cellular repressor of E1A-stimulated genes 1"/>
    <property type="match status" value="1"/>
</dbReference>
<dbReference type="Pfam" id="PF13883">
    <property type="entry name" value="CREG_beta-barrel"/>
    <property type="match status" value="1"/>
</dbReference>
<dbReference type="STRING" id="34720.A0A195F8M7"/>
<organism evidence="8 9">
    <name type="scientific">Trachymyrmex septentrionalis</name>
    <dbReference type="NCBI Taxonomy" id="34720"/>
    <lineage>
        <taxon>Eukaryota</taxon>
        <taxon>Metazoa</taxon>
        <taxon>Ecdysozoa</taxon>
        <taxon>Arthropoda</taxon>
        <taxon>Hexapoda</taxon>
        <taxon>Insecta</taxon>
        <taxon>Pterygota</taxon>
        <taxon>Neoptera</taxon>
        <taxon>Endopterygota</taxon>
        <taxon>Hymenoptera</taxon>
        <taxon>Apocrita</taxon>
        <taxon>Aculeata</taxon>
        <taxon>Formicoidea</taxon>
        <taxon>Formicidae</taxon>
        <taxon>Myrmicinae</taxon>
        <taxon>Trachymyrmex</taxon>
    </lineage>
</organism>
<keyword evidence="6" id="KW-1133">Transmembrane helix</keyword>
<dbReference type="GO" id="GO:0005615">
    <property type="term" value="C:extracellular space"/>
    <property type="evidence" value="ECO:0007669"/>
    <property type="project" value="TreeGrafter"/>
</dbReference>
<keyword evidence="6" id="KW-0472">Membrane</keyword>
<sequence length="299" mass="33981">SQHYPFIRRTCSRTSPQLREIALSIVLLTHRKIYIAHIMMSLIAIIVALCVLLSEADNLNEVKDTFWNKIQENAETSKTKNELYKSVEFPTRSIGFDDDREIQLRSHTHTLQNLPPAVMARYIVNQADWAAVATISTRKDIRNFPVANLASIADGPVGGGTGIPYMYLTPLDYTAKDLAKNHHATVFVSLAQGDYCKTKGYDPMDPRCARILLTGKIKAVKNESVEVVEQLFFDRHPKLRNPPADHKFFFAQLDISTIALLDNFGGPKYISVDDYLKAPTIRNNFDWRRRRIFLNKSAV</sequence>
<dbReference type="PANTHER" id="PTHR13343">
    <property type="entry name" value="CREG1 PROTEIN"/>
    <property type="match status" value="1"/>
</dbReference>
<comment type="similarity">
    <text evidence="2">Belongs to the CREG family.</text>
</comment>
<reference evidence="8 9" key="1">
    <citation type="submission" date="2016-03" db="EMBL/GenBank/DDBJ databases">
        <title>Trachymyrmex septentrionalis WGS genome.</title>
        <authorList>
            <person name="Nygaard S."/>
            <person name="Hu H."/>
            <person name="Boomsma J."/>
            <person name="Zhang G."/>
        </authorList>
    </citation>
    <scope>NUCLEOTIDE SEQUENCE [LARGE SCALE GENOMIC DNA]</scope>
    <source>
        <strain evidence="8">Tsep2-gDNA-1</strain>
        <tissue evidence="8">Whole body</tissue>
    </source>
</reference>
<dbReference type="AlphaFoldDB" id="A0A195F8M7"/>
<evidence type="ECO:0000256" key="3">
    <source>
        <dbReference type="ARBA" id="ARBA00022525"/>
    </source>
</evidence>
<keyword evidence="9" id="KW-1185">Reference proteome</keyword>
<dbReference type="GO" id="GO:0012505">
    <property type="term" value="C:endomembrane system"/>
    <property type="evidence" value="ECO:0007669"/>
    <property type="project" value="UniProtKB-ARBA"/>
</dbReference>
<evidence type="ECO:0000256" key="5">
    <source>
        <dbReference type="ARBA" id="ARBA00023180"/>
    </source>
</evidence>
<dbReference type="EMBL" id="KQ981727">
    <property type="protein sequence ID" value="KYN36798.1"/>
    <property type="molecule type" value="Genomic_DNA"/>
</dbReference>
<dbReference type="InterPro" id="IPR012349">
    <property type="entry name" value="Split_barrel_FMN-bd"/>
</dbReference>
<keyword evidence="3" id="KW-0964">Secreted</keyword>
<keyword evidence="6" id="KW-0812">Transmembrane</keyword>
<dbReference type="Proteomes" id="UP000078541">
    <property type="component" value="Unassembled WGS sequence"/>
</dbReference>
<gene>
    <name evidence="8" type="ORF">ALC56_08589</name>
</gene>
<dbReference type="InterPro" id="IPR055343">
    <property type="entry name" value="CREG_beta-barrel"/>
</dbReference>
<keyword evidence="4" id="KW-0732">Signal</keyword>
<proteinExistence type="inferred from homology"/>
<dbReference type="GO" id="GO:0005737">
    <property type="term" value="C:cytoplasm"/>
    <property type="evidence" value="ECO:0007669"/>
    <property type="project" value="UniProtKB-ARBA"/>
</dbReference>
<evidence type="ECO:0000256" key="6">
    <source>
        <dbReference type="SAM" id="Phobius"/>
    </source>
</evidence>
<evidence type="ECO:0000256" key="1">
    <source>
        <dbReference type="ARBA" id="ARBA00004613"/>
    </source>
</evidence>
<dbReference type="SUPFAM" id="SSF50475">
    <property type="entry name" value="FMN-binding split barrel"/>
    <property type="match status" value="1"/>
</dbReference>
<accession>A0A195F8M7</accession>
<evidence type="ECO:0000259" key="7">
    <source>
        <dbReference type="Pfam" id="PF13883"/>
    </source>
</evidence>